<evidence type="ECO:0000313" key="9">
    <source>
        <dbReference type="EMBL" id="SFQ30294.1"/>
    </source>
</evidence>
<protein>
    <submittedName>
        <fullName evidence="9">Exopolysaccharide biosynthesis polyprenyl glycosylphosphotransferase</fullName>
    </submittedName>
</protein>
<proteinExistence type="inferred from homology"/>
<feature type="domain" description="Bacterial sugar transferase" evidence="8">
    <location>
        <begin position="300"/>
        <end position="480"/>
    </location>
</feature>
<dbReference type="AlphaFoldDB" id="A0A1I5XEG8"/>
<reference evidence="10" key="1">
    <citation type="submission" date="2016-10" db="EMBL/GenBank/DDBJ databases">
        <authorList>
            <person name="Varghese N."/>
            <person name="Submissions S."/>
        </authorList>
    </citation>
    <scope>NUCLEOTIDE SEQUENCE [LARGE SCALE GENOMIC DNA]</scope>
    <source>
        <strain evidence="10">CGMCC 4.5579</strain>
    </source>
</reference>
<feature type="transmembrane region" description="Helical" evidence="7">
    <location>
        <begin position="136"/>
        <end position="159"/>
    </location>
</feature>
<dbReference type="Gene3D" id="3.40.50.720">
    <property type="entry name" value="NAD(P)-binding Rossmann-like Domain"/>
    <property type="match status" value="1"/>
</dbReference>
<keyword evidence="4 7" id="KW-0812">Transmembrane</keyword>
<feature type="transmembrane region" description="Helical" evidence="7">
    <location>
        <begin position="110"/>
        <end position="130"/>
    </location>
</feature>
<dbReference type="EMBL" id="FOWW01000006">
    <property type="protein sequence ID" value="SFQ30294.1"/>
    <property type="molecule type" value="Genomic_DNA"/>
</dbReference>
<evidence type="ECO:0000256" key="3">
    <source>
        <dbReference type="ARBA" id="ARBA00022679"/>
    </source>
</evidence>
<dbReference type="NCBIfam" id="TIGR03025">
    <property type="entry name" value="EPS_sugtrans"/>
    <property type="match status" value="1"/>
</dbReference>
<feature type="transmembrane region" description="Helical" evidence="7">
    <location>
        <begin position="78"/>
        <end position="98"/>
    </location>
</feature>
<dbReference type="Proteomes" id="UP000198727">
    <property type="component" value="Unassembled WGS sequence"/>
</dbReference>
<organism evidence="9 10">
    <name type="scientific">Amycolatopsis arida</name>
    <dbReference type="NCBI Taxonomy" id="587909"/>
    <lineage>
        <taxon>Bacteria</taxon>
        <taxon>Bacillati</taxon>
        <taxon>Actinomycetota</taxon>
        <taxon>Actinomycetes</taxon>
        <taxon>Pseudonocardiales</taxon>
        <taxon>Pseudonocardiaceae</taxon>
        <taxon>Amycolatopsis</taxon>
    </lineage>
</organism>
<evidence type="ECO:0000256" key="4">
    <source>
        <dbReference type="ARBA" id="ARBA00022692"/>
    </source>
</evidence>
<dbReference type="GO" id="GO:0016020">
    <property type="term" value="C:membrane"/>
    <property type="evidence" value="ECO:0007669"/>
    <property type="project" value="UniProtKB-SubCell"/>
</dbReference>
<evidence type="ECO:0000259" key="8">
    <source>
        <dbReference type="Pfam" id="PF02397"/>
    </source>
</evidence>
<keyword evidence="3 9" id="KW-0808">Transferase</keyword>
<dbReference type="InterPro" id="IPR017475">
    <property type="entry name" value="EPS_sugar_tfrase"/>
</dbReference>
<evidence type="ECO:0000256" key="1">
    <source>
        <dbReference type="ARBA" id="ARBA00004141"/>
    </source>
</evidence>
<sequence>MSQALCGKDAAPAEDVVGAPRPAVTTATTATTAATATSAPTGAQRRLGQSLVTGLSDVVCAALAVVLVGPAVGWPVAAGAAALVLVTAPAGLDGYHWRSAPSVLDDAPGLIGRGCVAALAAVAALVLADAPDEAKGVLLAAAAIAALTLAGRVCAYTVLGRLRRRGIGLASAIVIGCGEEGLRLGRALRANPDYGARVVGFVDDGPAPAGTGAPPLLGPLDDLPDLVRRHGVDLVLVAFGRRGSAELVEPLRALGRLRCRIHILPRLFEMYDVRRAELVDGIALVRLRRAAFRRRTLMVKRVVDTTLAALALVLLSPVLAVVALAVRLESGPGVIFKQQRVGMNGVPFTLYKFRSLRPVGDEADTRWNIDHDSRLGPVGRFIRRTSLDELPQLWNIVKGDMSVVGPRPERPYFVDEFSRTVPGYAHRHRVPVGLTGYAVTHGLRGDTSIEHRALFDNLYAESWSLWLDVKIVLRTARQVLWPR</sequence>
<accession>A0A1I5XEG8</accession>
<keyword evidence="10" id="KW-1185">Reference proteome</keyword>
<dbReference type="STRING" id="587909.SAMN05421810_10614"/>
<gene>
    <name evidence="9" type="ORF">SAMN05421810_10614</name>
</gene>
<evidence type="ECO:0000256" key="6">
    <source>
        <dbReference type="ARBA" id="ARBA00023136"/>
    </source>
</evidence>
<dbReference type="PANTHER" id="PTHR30576:SF0">
    <property type="entry name" value="UNDECAPRENYL-PHOSPHATE N-ACETYLGALACTOSAMINYL 1-PHOSPHATE TRANSFERASE-RELATED"/>
    <property type="match status" value="1"/>
</dbReference>
<dbReference type="Pfam" id="PF02397">
    <property type="entry name" value="Bac_transf"/>
    <property type="match status" value="1"/>
</dbReference>
<feature type="transmembrane region" description="Helical" evidence="7">
    <location>
        <begin position="302"/>
        <end position="326"/>
    </location>
</feature>
<feature type="transmembrane region" description="Helical" evidence="7">
    <location>
        <begin position="51"/>
        <end position="72"/>
    </location>
</feature>
<evidence type="ECO:0000313" key="10">
    <source>
        <dbReference type="Proteomes" id="UP000198727"/>
    </source>
</evidence>
<dbReference type="PANTHER" id="PTHR30576">
    <property type="entry name" value="COLANIC BIOSYNTHESIS UDP-GLUCOSE LIPID CARRIER TRANSFERASE"/>
    <property type="match status" value="1"/>
</dbReference>
<dbReference type="SUPFAM" id="SSF51735">
    <property type="entry name" value="NAD(P)-binding Rossmann-fold domains"/>
    <property type="match status" value="1"/>
</dbReference>
<keyword evidence="5 7" id="KW-1133">Transmembrane helix</keyword>
<dbReference type="Pfam" id="PF13727">
    <property type="entry name" value="CoA_binding_3"/>
    <property type="match status" value="1"/>
</dbReference>
<dbReference type="RefSeq" id="WP_092531360.1">
    <property type="nucleotide sequence ID" value="NZ_FOWW01000006.1"/>
</dbReference>
<dbReference type="InterPro" id="IPR036291">
    <property type="entry name" value="NAD(P)-bd_dom_sf"/>
</dbReference>
<evidence type="ECO:0000256" key="2">
    <source>
        <dbReference type="ARBA" id="ARBA00006464"/>
    </source>
</evidence>
<comment type="subcellular location">
    <subcellularLocation>
        <location evidence="1">Membrane</location>
        <topology evidence="1">Multi-pass membrane protein</topology>
    </subcellularLocation>
</comment>
<dbReference type="OrthoDB" id="9808602at2"/>
<evidence type="ECO:0000256" key="5">
    <source>
        <dbReference type="ARBA" id="ARBA00022989"/>
    </source>
</evidence>
<dbReference type="InterPro" id="IPR003362">
    <property type="entry name" value="Bact_transf"/>
</dbReference>
<comment type="similarity">
    <text evidence="2">Belongs to the bacterial sugar transferase family.</text>
</comment>
<dbReference type="GO" id="GO:0016780">
    <property type="term" value="F:phosphotransferase activity, for other substituted phosphate groups"/>
    <property type="evidence" value="ECO:0007669"/>
    <property type="project" value="TreeGrafter"/>
</dbReference>
<keyword evidence="6 7" id="KW-0472">Membrane</keyword>
<name>A0A1I5XEG8_9PSEU</name>
<evidence type="ECO:0000256" key="7">
    <source>
        <dbReference type="SAM" id="Phobius"/>
    </source>
</evidence>